<keyword evidence="9 11" id="KW-0472">Membrane</keyword>
<evidence type="ECO:0000256" key="5">
    <source>
        <dbReference type="ARBA" id="ARBA00022692"/>
    </source>
</evidence>
<dbReference type="GO" id="GO:0006814">
    <property type="term" value="P:sodium ion transport"/>
    <property type="evidence" value="ECO:0007669"/>
    <property type="project" value="UniProtKB-KW"/>
</dbReference>
<comment type="similarity">
    <text evidence="2">Belongs to the monovalent cation:proton antiporter 2 (CPA2) transporter (TC 2.A.37) family.</text>
</comment>
<feature type="transmembrane region" description="Helical" evidence="11">
    <location>
        <begin position="197"/>
        <end position="215"/>
    </location>
</feature>
<evidence type="ECO:0000256" key="1">
    <source>
        <dbReference type="ARBA" id="ARBA00004141"/>
    </source>
</evidence>
<feature type="transmembrane region" description="Helical" evidence="11">
    <location>
        <begin position="247"/>
        <end position="263"/>
    </location>
</feature>
<comment type="subcellular location">
    <subcellularLocation>
        <location evidence="1">Membrane</location>
        <topology evidence="1">Multi-pass membrane protein</topology>
    </subcellularLocation>
</comment>
<evidence type="ECO:0000256" key="3">
    <source>
        <dbReference type="ARBA" id="ARBA00022448"/>
    </source>
</evidence>
<dbReference type="Pfam" id="PF00999">
    <property type="entry name" value="Na_H_Exchanger"/>
    <property type="match status" value="1"/>
</dbReference>
<accession>A0AA91G7J3</accession>
<feature type="transmembrane region" description="Helical" evidence="11">
    <location>
        <begin position="94"/>
        <end position="112"/>
    </location>
</feature>
<evidence type="ECO:0000259" key="12">
    <source>
        <dbReference type="Pfam" id="PF00999"/>
    </source>
</evidence>
<comment type="caution">
    <text evidence="13">The sequence shown here is derived from an EMBL/GenBank/DDBJ whole genome shotgun (WGS) entry which is preliminary data.</text>
</comment>
<dbReference type="Gene3D" id="1.20.1530.20">
    <property type="match status" value="1"/>
</dbReference>
<keyword evidence="4" id="KW-0050">Antiport</keyword>
<keyword evidence="6 11" id="KW-1133">Transmembrane helix</keyword>
<evidence type="ECO:0000256" key="7">
    <source>
        <dbReference type="ARBA" id="ARBA00023053"/>
    </source>
</evidence>
<evidence type="ECO:0000313" key="13">
    <source>
        <dbReference type="EMBL" id="OJG87251.1"/>
    </source>
</evidence>
<evidence type="ECO:0000256" key="10">
    <source>
        <dbReference type="ARBA" id="ARBA00023201"/>
    </source>
</evidence>
<dbReference type="NCBIfam" id="TIGR00932">
    <property type="entry name" value="2a37"/>
    <property type="match status" value="1"/>
</dbReference>
<dbReference type="GO" id="GO:1902600">
    <property type="term" value="P:proton transmembrane transport"/>
    <property type="evidence" value="ECO:0007669"/>
    <property type="project" value="InterPro"/>
</dbReference>
<feature type="transmembrane region" description="Helical" evidence="11">
    <location>
        <begin position="222"/>
        <end position="241"/>
    </location>
</feature>
<dbReference type="PANTHER" id="PTHR43562:SF3">
    <property type="entry name" value="SODIUM ION_PROTON EXCHANGER (EUROFUNG)"/>
    <property type="match status" value="1"/>
</dbReference>
<feature type="domain" description="Cation/H+ exchanger transmembrane" evidence="12">
    <location>
        <begin position="20"/>
        <end position="388"/>
    </location>
</feature>
<feature type="transmembrane region" description="Helical" evidence="11">
    <location>
        <begin position="154"/>
        <end position="177"/>
    </location>
</feature>
<keyword evidence="7" id="KW-0915">Sodium</keyword>
<name>A0AA91G7J3_9ENTE</name>
<evidence type="ECO:0000256" key="4">
    <source>
        <dbReference type="ARBA" id="ARBA00022449"/>
    </source>
</evidence>
<feature type="transmembrane region" description="Helical" evidence="11">
    <location>
        <begin position="39"/>
        <end position="57"/>
    </location>
</feature>
<dbReference type="InterPro" id="IPR006153">
    <property type="entry name" value="Cation/H_exchanger_TM"/>
</dbReference>
<evidence type="ECO:0000256" key="2">
    <source>
        <dbReference type="ARBA" id="ARBA00005551"/>
    </source>
</evidence>
<dbReference type="InterPro" id="IPR038770">
    <property type="entry name" value="Na+/solute_symporter_sf"/>
</dbReference>
<gene>
    <name evidence="13" type="ORF">RV15_GL002015</name>
</gene>
<dbReference type="Proteomes" id="UP000183039">
    <property type="component" value="Unassembled WGS sequence"/>
</dbReference>
<organism evidence="13 14">
    <name type="scientific">Enterococcus silesiacus</name>
    <dbReference type="NCBI Taxonomy" id="332949"/>
    <lineage>
        <taxon>Bacteria</taxon>
        <taxon>Bacillati</taxon>
        <taxon>Bacillota</taxon>
        <taxon>Bacilli</taxon>
        <taxon>Lactobacillales</taxon>
        <taxon>Enterococcaceae</taxon>
        <taxon>Enterococcus</taxon>
    </lineage>
</organism>
<dbReference type="GO" id="GO:0008324">
    <property type="term" value="F:monoatomic cation transmembrane transporter activity"/>
    <property type="evidence" value="ECO:0007669"/>
    <property type="project" value="InterPro"/>
</dbReference>
<keyword evidence="5 11" id="KW-0812">Transmembrane</keyword>
<keyword evidence="8" id="KW-0406">Ion transport</keyword>
<dbReference type="PANTHER" id="PTHR43562">
    <property type="entry name" value="NAPA-TYPE SODIUM/HYDROGEN ANTIPORTER"/>
    <property type="match status" value="1"/>
</dbReference>
<feature type="transmembrane region" description="Helical" evidence="11">
    <location>
        <begin position="331"/>
        <end position="353"/>
    </location>
</feature>
<feature type="transmembrane region" description="Helical" evidence="11">
    <location>
        <begin position="12"/>
        <end position="32"/>
    </location>
</feature>
<feature type="transmembrane region" description="Helical" evidence="11">
    <location>
        <begin position="365"/>
        <end position="384"/>
    </location>
</feature>
<dbReference type="GO" id="GO:0015297">
    <property type="term" value="F:antiporter activity"/>
    <property type="evidence" value="ECO:0007669"/>
    <property type="project" value="UniProtKB-KW"/>
</dbReference>
<dbReference type="EMBL" id="JXLC01000029">
    <property type="protein sequence ID" value="OJG87251.1"/>
    <property type="molecule type" value="Genomic_DNA"/>
</dbReference>
<feature type="transmembrane region" description="Helical" evidence="11">
    <location>
        <begin position="124"/>
        <end position="142"/>
    </location>
</feature>
<evidence type="ECO:0000256" key="8">
    <source>
        <dbReference type="ARBA" id="ARBA00023065"/>
    </source>
</evidence>
<feature type="transmembrane region" description="Helical" evidence="11">
    <location>
        <begin position="63"/>
        <end position="82"/>
    </location>
</feature>
<evidence type="ECO:0000256" key="6">
    <source>
        <dbReference type="ARBA" id="ARBA00022989"/>
    </source>
</evidence>
<evidence type="ECO:0000256" key="9">
    <source>
        <dbReference type="ARBA" id="ARBA00023136"/>
    </source>
</evidence>
<dbReference type="GO" id="GO:0016020">
    <property type="term" value="C:membrane"/>
    <property type="evidence" value="ECO:0007669"/>
    <property type="project" value="UniProtKB-SubCell"/>
</dbReference>
<reference evidence="13 14" key="1">
    <citation type="submission" date="2014-12" db="EMBL/GenBank/DDBJ databases">
        <title>Draft genome sequences of 29 type strains of Enterococci.</title>
        <authorList>
            <person name="Zhong Z."/>
            <person name="Sun Z."/>
            <person name="Liu W."/>
            <person name="Zhang W."/>
            <person name="Zhang H."/>
        </authorList>
    </citation>
    <scope>NUCLEOTIDE SEQUENCE [LARGE SCALE GENOMIC DNA]</scope>
    <source>
        <strain evidence="13 14">DSM 22801</strain>
    </source>
</reference>
<sequence>MFFTVERERNMGFLLTLCLVLLFTKLAGHFCNRVGIPSVIGELLVGILIGPAILGWIKPDDFMHYFSEIGVIILMFIAGLESDLELLKKYWRPALSVALLGIIFPAAMGFGVGEAFHFSVQNSIFLGVLFSATSVSISVQVLKDLKKIDSEEGATILGAAVVDDIVVVLILGIMLSLMNRSTPGEGLPMWEVLLLKVFFFIVIFAASKWLVPWLLNMSKKLIAIEAVSAISLVICLGFAYFAEMLDMGAIIGAFFAGVAIAQTDYRKRVDEKLETIGYTVFIPMFFVSIGLNMTFAGMSKHFLFIIVLTVVAVLSKLLGGALGARVTGFKGISTLIIGSGMISRGEMALIIAQVGLTSSFLSEEYYSSVIIVIIATTIIAPLLLKATIMKQEKQLQY</sequence>
<proteinExistence type="inferred from homology"/>
<dbReference type="InterPro" id="IPR004771">
    <property type="entry name" value="K/H_exchanger"/>
</dbReference>
<evidence type="ECO:0000256" key="11">
    <source>
        <dbReference type="SAM" id="Phobius"/>
    </source>
</evidence>
<feature type="transmembrane region" description="Helical" evidence="11">
    <location>
        <begin position="301"/>
        <end position="319"/>
    </location>
</feature>
<protein>
    <submittedName>
        <fullName evidence="13">Monovalent cation:proton antiporter-2 (CPA2) family transporter</fullName>
    </submittedName>
</protein>
<keyword evidence="10" id="KW-0739">Sodium transport</keyword>
<evidence type="ECO:0000313" key="14">
    <source>
        <dbReference type="Proteomes" id="UP000183039"/>
    </source>
</evidence>
<keyword evidence="3" id="KW-0813">Transport</keyword>
<feature type="transmembrane region" description="Helical" evidence="11">
    <location>
        <begin position="275"/>
        <end position="295"/>
    </location>
</feature>
<dbReference type="AlphaFoldDB" id="A0AA91G7J3"/>